<keyword evidence="1" id="KW-0436">Ligase</keyword>
<evidence type="ECO:0000313" key="1">
    <source>
        <dbReference type="EMBL" id="CAA9520685.1"/>
    </source>
</evidence>
<gene>
    <name evidence="1" type="ORF">AVDCRST_MAG91-2174</name>
</gene>
<protein>
    <submittedName>
        <fullName evidence="1">DNA_ligase_IV_Ku-like</fullName>
        <ecNumber evidence="1">6.5.1.1</ecNumber>
    </submittedName>
</protein>
<dbReference type="GO" id="GO:0003910">
    <property type="term" value="F:DNA ligase (ATP) activity"/>
    <property type="evidence" value="ECO:0007669"/>
    <property type="project" value="UniProtKB-EC"/>
</dbReference>
<sequence>MRDFSQLLDGLVYTRSRNAKLKLIGDYLKRTPDPDRGYALAALTGEL</sequence>
<dbReference type="EC" id="6.5.1.1" evidence="1"/>
<name>A0A6J4TEN4_9SPHN</name>
<reference evidence="1" key="1">
    <citation type="submission" date="2020-02" db="EMBL/GenBank/DDBJ databases">
        <authorList>
            <person name="Meier V. D."/>
        </authorList>
    </citation>
    <scope>NUCLEOTIDE SEQUENCE</scope>
    <source>
        <strain evidence="1">AVDCRST_MAG91</strain>
    </source>
</reference>
<proteinExistence type="predicted"/>
<accession>A0A6J4TEN4</accession>
<dbReference type="EMBL" id="CADCVX010000399">
    <property type="protein sequence ID" value="CAA9520685.1"/>
    <property type="molecule type" value="Genomic_DNA"/>
</dbReference>
<organism evidence="1">
    <name type="scientific">uncultured Sphingomonadaceae bacterium</name>
    <dbReference type="NCBI Taxonomy" id="169976"/>
    <lineage>
        <taxon>Bacteria</taxon>
        <taxon>Pseudomonadati</taxon>
        <taxon>Pseudomonadota</taxon>
        <taxon>Alphaproteobacteria</taxon>
        <taxon>Sphingomonadales</taxon>
        <taxon>Sphingomonadaceae</taxon>
        <taxon>environmental samples</taxon>
    </lineage>
</organism>
<feature type="non-terminal residue" evidence="1">
    <location>
        <position position="47"/>
    </location>
</feature>
<dbReference type="AlphaFoldDB" id="A0A6J4TEN4"/>